<keyword evidence="4" id="KW-1134">Transmembrane beta strand</keyword>
<evidence type="ECO:0000313" key="8">
    <source>
        <dbReference type="EMBL" id="NLR91814.1"/>
    </source>
</evidence>
<keyword evidence="7" id="KW-0998">Cell outer membrane</keyword>
<name>A0A7X8SKB6_9BACT</name>
<dbReference type="EMBL" id="JABAIL010000003">
    <property type="protein sequence ID" value="NLR91814.1"/>
    <property type="molecule type" value="Genomic_DNA"/>
</dbReference>
<dbReference type="Proteomes" id="UP000585050">
    <property type="component" value="Unassembled WGS sequence"/>
</dbReference>
<protein>
    <submittedName>
        <fullName evidence="8">TolC family protein</fullName>
    </submittedName>
</protein>
<keyword evidence="3" id="KW-0813">Transport</keyword>
<evidence type="ECO:0000256" key="7">
    <source>
        <dbReference type="ARBA" id="ARBA00023237"/>
    </source>
</evidence>
<dbReference type="InterPro" id="IPR051906">
    <property type="entry name" value="TolC-like"/>
</dbReference>
<dbReference type="PANTHER" id="PTHR30026">
    <property type="entry name" value="OUTER MEMBRANE PROTEIN TOLC"/>
    <property type="match status" value="1"/>
</dbReference>
<comment type="caution">
    <text evidence="8">The sequence shown here is derived from an EMBL/GenBank/DDBJ whole genome shotgun (WGS) entry which is preliminary data.</text>
</comment>
<sequence>MKQLVACFSILVIALQGAVAQDIMDIKKYREKVVEYNQDIRSAQLGVQAADANIKAAESDKGPRIDAGVKYNYTGRPFDPTNLKPVGAPADEWLPIHHNYNANVTIRQDIYNGGRVKSNVRLQESKKDIQLAVENLTGNELVHYADQHYWQSVGRKEFLALAQEYKVSVEKLVEVAKNKYDAEIVSKNDLLMAQVKLNDADLQVLQAENELKVSIMELNRLMGVDVNIPTAIQDSVKFENFVFNTNNVVERGLTQRGELKQAEAEVRASQALKDLTASKYKGSLHVYAKGLYGAPSPQFGRGAEGNYYAGIGFAMPIYHGGKKKREIAAKTIQTNIAVLQKEKVTDQIVLDISEAQYLLDESTKRVILTENSLSNANENLHLITDRYQDGLAPIIEVINAQINWQAAYVAYINAKVNHMVKRSNLIRATGELYN</sequence>
<dbReference type="Gene3D" id="1.20.1600.10">
    <property type="entry name" value="Outer membrane efflux proteins (OEP)"/>
    <property type="match status" value="1"/>
</dbReference>
<gene>
    <name evidence="8" type="ORF">HGP29_11380</name>
</gene>
<comment type="subcellular location">
    <subcellularLocation>
        <location evidence="1">Cell outer membrane</location>
    </subcellularLocation>
</comment>
<evidence type="ECO:0000256" key="2">
    <source>
        <dbReference type="ARBA" id="ARBA00007613"/>
    </source>
</evidence>
<comment type="similarity">
    <text evidence="2">Belongs to the outer membrane factor (OMF) (TC 1.B.17) family.</text>
</comment>
<dbReference type="GO" id="GO:0015562">
    <property type="term" value="F:efflux transmembrane transporter activity"/>
    <property type="evidence" value="ECO:0007669"/>
    <property type="project" value="InterPro"/>
</dbReference>
<evidence type="ECO:0000256" key="3">
    <source>
        <dbReference type="ARBA" id="ARBA00022448"/>
    </source>
</evidence>
<dbReference type="SUPFAM" id="SSF56954">
    <property type="entry name" value="Outer membrane efflux proteins (OEP)"/>
    <property type="match status" value="1"/>
</dbReference>
<dbReference type="PANTHER" id="PTHR30026:SF20">
    <property type="entry name" value="OUTER MEMBRANE PROTEIN TOLC"/>
    <property type="match status" value="1"/>
</dbReference>
<dbReference type="RefSeq" id="WP_168882527.1">
    <property type="nucleotide sequence ID" value="NZ_JABAIL010000003.1"/>
</dbReference>
<evidence type="ECO:0000256" key="4">
    <source>
        <dbReference type="ARBA" id="ARBA00022452"/>
    </source>
</evidence>
<dbReference type="AlphaFoldDB" id="A0A7X8SKB6"/>
<evidence type="ECO:0000256" key="6">
    <source>
        <dbReference type="ARBA" id="ARBA00023136"/>
    </source>
</evidence>
<proteinExistence type="inferred from homology"/>
<evidence type="ECO:0000256" key="1">
    <source>
        <dbReference type="ARBA" id="ARBA00004442"/>
    </source>
</evidence>
<keyword evidence="9" id="KW-1185">Reference proteome</keyword>
<reference evidence="8 9" key="1">
    <citation type="submission" date="2020-04" db="EMBL/GenBank/DDBJ databases">
        <title>Flammeovirga sp. SR4, a novel species isolated from seawater.</title>
        <authorList>
            <person name="Wang X."/>
        </authorList>
    </citation>
    <scope>NUCLEOTIDE SEQUENCE [LARGE SCALE GENOMIC DNA]</scope>
    <source>
        <strain evidence="8 9">SR4</strain>
    </source>
</reference>
<keyword evidence="5" id="KW-0812">Transmembrane</keyword>
<dbReference type="GO" id="GO:0015288">
    <property type="term" value="F:porin activity"/>
    <property type="evidence" value="ECO:0007669"/>
    <property type="project" value="TreeGrafter"/>
</dbReference>
<evidence type="ECO:0000313" key="9">
    <source>
        <dbReference type="Proteomes" id="UP000585050"/>
    </source>
</evidence>
<dbReference type="GO" id="GO:1990281">
    <property type="term" value="C:efflux pump complex"/>
    <property type="evidence" value="ECO:0007669"/>
    <property type="project" value="TreeGrafter"/>
</dbReference>
<evidence type="ECO:0000256" key="5">
    <source>
        <dbReference type="ARBA" id="ARBA00022692"/>
    </source>
</evidence>
<accession>A0A7X8SKB6</accession>
<keyword evidence="6" id="KW-0472">Membrane</keyword>
<dbReference type="Pfam" id="PF02321">
    <property type="entry name" value="OEP"/>
    <property type="match status" value="2"/>
</dbReference>
<dbReference type="GO" id="GO:0009279">
    <property type="term" value="C:cell outer membrane"/>
    <property type="evidence" value="ECO:0007669"/>
    <property type="project" value="UniProtKB-SubCell"/>
</dbReference>
<organism evidence="8 9">
    <name type="scientific">Flammeovirga agarivorans</name>
    <dbReference type="NCBI Taxonomy" id="2726742"/>
    <lineage>
        <taxon>Bacteria</taxon>
        <taxon>Pseudomonadati</taxon>
        <taxon>Bacteroidota</taxon>
        <taxon>Cytophagia</taxon>
        <taxon>Cytophagales</taxon>
        <taxon>Flammeovirgaceae</taxon>
        <taxon>Flammeovirga</taxon>
    </lineage>
</organism>
<dbReference type="InterPro" id="IPR003423">
    <property type="entry name" value="OMP_efflux"/>
</dbReference>